<dbReference type="AlphaFoldDB" id="A0A4Q4MWZ1"/>
<feature type="region of interest" description="Disordered" evidence="1">
    <location>
        <begin position="59"/>
        <end position="102"/>
    </location>
</feature>
<evidence type="ECO:0000256" key="1">
    <source>
        <dbReference type="SAM" id="MobiDB-lite"/>
    </source>
</evidence>
<gene>
    <name evidence="2" type="ORF">AA0114_g649</name>
</gene>
<proteinExistence type="predicted"/>
<organism evidence="2 3">
    <name type="scientific">Alternaria tenuissima</name>
    <dbReference type="NCBI Taxonomy" id="119927"/>
    <lineage>
        <taxon>Eukaryota</taxon>
        <taxon>Fungi</taxon>
        <taxon>Dikarya</taxon>
        <taxon>Ascomycota</taxon>
        <taxon>Pezizomycotina</taxon>
        <taxon>Dothideomycetes</taxon>
        <taxon>Pleosporomycetidae</taxon>
        <taxon>Pleosporales</taxon>
        <taxon>Pleosporineae</taxon>
        <taxon>Pleosporaceae</taxon>
        <taxon>Alternaria</taxon>
        <taxon>Alternaria sect. Alternaria</taxon>
        <taxon>Alternaria alternata complex</taxon>
    </lineage>
</organism>
<feature type="region of interest" description="Disordered" evidence="1">
    <location>
        <begin position="1"/>
        <end position="24"/>
    </location>
</feature>
<sequence length="102" mass="11309">MTDMSSSSTSNFSAPRRVPTTTFDTILPPEKIITWEQEDAAAKKKRSSTELAAKAKSKVGTTMKSALSKADQVKNVVSKARAKRETDKQIRKAEKEHQKATR</sequence>
<accession>A0A4Q4MWZ1</accession>
<reference evidence="3" key="1">
    <citation type="journal article" date="2019" name="bioRxiv">
        <title>Genomics, evolutionary history and diagnostics of the Alternaria alternata species group including apple and Asian pear pathotypes.</title>
        <authorList>
            <person name="Armitage A.D."/>
            <person name="Cockerton H.M."/>
            <person name="Sreenivasaprasad S."/>
            <person name="Woodhall J.W."/>
            <person name="Lane C.R."/>
            <person name="Harrison R.J."/>
            <person name="Clarkson J.P."/>
        </authorList>
    </citation>
    <scope>NUCLEOTIDE SEQUENCE [LARGE SCALE GENOMIC DNA]</scope>
    <source>
        <strain evidence="3">FERA 1082</strain>
    </source>
</reference>
<feature type="compositionally biased region" description="Basic and acidic residues" evidence="1">
    <location>
        <begin position="83"/>
        <end position="102"/>
    </location>
</feature>
<name>A0A4Q4MWZ1_9PLEO</name>
<comment type="caution">
    <text evidence="2">The sequence shown here is derived from an EMBL/GenBank/DDBJ whole genome shotgun (WGS) entry which is preliminary data.</text>
</comment>
<feature type="compositionally biased region" description="Low complexity" evidence="1">
    <location>
        <begin position="1"/>
        <end position="13"/>
    </location>
</feature>
<dbReference type="EMBL" id="PDXA01000001">
    <property type="protein sequence ID" value="RYN61872.1"/>
    <property type="molecule type" value="Genomic_DNA"/>
</dbReference>
<protein>
    <submittedName>
        <fullName evidence="2">Uncharacterized protein</fullName>
    </submittedName>
</protein>
<evidence type="ECO:0000313" key="3">
    <source>
        <dbReference type="Proteomes" id="UP000292402"/>
    </source>
</evidence>
<dbReference type="Proteomes" id="UP000292402">
    <property type="component" value="Unassembled WGS sequence"/>
</dbReference>
<evidence type="ECO:0000313" key="2">
    <source>
        <dbReference type="EMBL" id="RYN61872.1"/>
    </source>
</evidence>